<dbReference type="Gramene" id="CDY35942">
    <property type="protein sequence ID" value="CDY35942"/>
    <property type="gene ID" value="GSBRNA2T00059496001"/>
</dbReference>
<reference evidence="3" key="2">
    <citation type="submission" date="2014-06" db="EMBL/GenBank/DDBJ databases">
        <authorList>
            <person name="Genoscope - CEA"/>
        </authorList>
    </citation>
    <scope>NUCLEOTIDE SEQUENCE</scope>
</reference>
<dbReference type="InterPro" id="IPR032675">
    <property type="entry name" value="LRR_dom_sf"/>
</dbReference>
<reference evidence="2" key="3">
    <citation type="submission" date="2021-01" db="EMBL/GenBank/DDBJ databases">
        <authorList>
            <consortium name="Genoscope - CEA"/>
            <person name="William W."/>
        </authorList>
    </citation>
    <scope>NUCLEOTIDE SEQUENCE</scope>
</reference>
<dbReference type="PANTHER" id="PTHR13318:SF26">
    <property type="entry name" value="F-BOX_LRR-REPEAT PROTEIN 12"/>
    <property type="match status" value="1"/>
</dbReference>
<evidence type="ECO:0000313" key="3">
    <source>
        <dbReference type="EMBL" id="CDY35942.1"/>
    </source>
</evidence>
<feature type="domain" description="F-box/LRR-repeat protein 15-like leucin rich repeat" evidence="1">
    <location>
        <begin position="88"/>
        <end position="209"/>
    </location>
</feature>
<dbReference type="InterPro" id="IPR006553">
    <property type="entry name" value="Leu-rich_rpt_Cys-con_subtyp"/>
</dbReference>
<dbReference type="GO" id="GO:0031146">
    <property type="term" value="P:SCF-dependent proteasomal ubiquitin-dependent protein catabolic process"/>
    <property type="evidence" value="ECO:0000318"/>
    <property type="project" value="GO_Central"/>
</dbReference>
<evidence type="ECO:0000313" key="2">
    <source>
        <dbReference type="EMBL" id="CAF2102705.1"/>
    </source>
</evidence>
<gene>
    <name evidence="3" type="primary">BnaA05g30080D</name>
    <name evidence="2" type="ORF">DARMORV10_A05P40660.1</name>
    <name evidence="3" type="ORF">GSBRNA2T00059496001</name>
</gene>
<dbReference type="OMA" id="MERETMD"/>
<dbReference type="STRING" id="3708.A0A078HDP9"/>
<dbReference type="InterPro" id="IPR001611">
    <property type="entry name" value="Leu-rich_rpt"/>
</dbReference>
<dbReference type="EMBL" id="HG994359">
    <property type="protein sequence ID" value="CAF2102705.1"/>
    <property type="molecule type" value="Genomic_DNA"/>
</dbReference>
<proteinExistence type="predicted"/>
<organism evidence="3 4">
    <name type="scientific">Brassica napus</name>
    <name type="common">Rape</name>
    <dbReference type="NCBI Taxonomy" id="3708"/>
    <lineage>
        <taxon>Eukaryota</taxon>
        <taxon>Viridiplantae</taxon>
        <taxon>Streptophyta</taxon>
        <taxon>Embryophyta</taxon>
        <taxon>Tracheophyta</taxon>
        <taxon>Spermatophyta</taxon>
        <taxon>Magnoliopsida</taxon>
        <taxon>eudicotyledons</taxon>
        <taxon>Gunneridae</taxon>
        <taxon>Pentapetalae</taxon>
        <taxon>rosids</taxon>
        <taxon>malvids</taxon>
        <taxon>Brassicales</taxon>
        <taxon>Brassicaceae</taxon>
        <taxon>Brassiceae</taxon>
        <taxon>Brassica</taxon>
    </lineage>
</organism>
<dbReference type="PANTHER" id="PTHR13318">
    <property type="entry name" value="PARTNER OF PAIRED, ISOFORM B-RELATED"/>
    <property type="match status" value="1"/>
</dbReference>
<sequence>MENVAESDDVRTSIIHLPDDCLSFIFQRLDNLDDHDSFGLACHRFLNIQNINRRSLQFQCSLSLLIPSSLSQPTLAVNSDHLHRLLTRFQWLEHLSLSGCTVLNDSSLASLRYPGARLRSLHLDCCYGVSDDGISTVASFCPNLRVVSLYRCSISDIGLETLARAASLALRCVNLSYCPLVSDFGVKALTQACLQIESVKISNCKSITGVGFINSSPTLSYVDAESCQLEPKGVAGIVSGGGIEFLNISGAVSYIGKDGLVPIGSGVASKLRVLNLRMCRTVGDESIKAIARGCPLLQEWNLALCHEVRVEGWVAVGKWCCSLKILHVNRCRNLCDQGLLGIRRGCKNLRILHMNGNARLTTTAIEMFKLHRGDVTLRSEEVMVIGPDWRLYTRG</sequence>
<dbReference type="PaxDb" id="3708-A0A078HDP9"/>
<dbReference type="CDD" id="cd22159">
    <property type="entry name" value="F-box_AtTIR1-like"/>
    <property type="match status" value="1"/>
</dbReference>
<accession>A0A078HDP9</accession>
<dbReference type="Proteomes" id="UP000028999">
    <property type="component" value="Unassembled WGS sequence"/>
</dbReference>
<evidence type="ECO:0000313" key="4">
    <source>
        <dbReference type="Proteomes" id="UP000028999"/>
    </source>
</evidence>
<reference evidence="3 4" key="1">
    <citation type="journal article" date="2014" name="Science">
        <title>Plant genetics. Early allopolyploid evolution in the post-Neolithic Brassica napus oilseed genome.</title>
        <authorList>
            <person name="Chalhoub B."/>
            <person name="Denoeud F."/>
            <person name="Liu S."/>
            <person name="Parkin I.A."/>
            <person name="Tang H."/>
            <person name="Wang X."/>
            <person name="Chiquet J."/>
            <person name="Belcram H."/>
            <person name="Tong C."/>
            <person name="Samans B."/>
            <person name="Correa M."/>
            <person name="Da Silva C."/>
            <person name="Just J."/>
            <person name="Falentin C."/>
            <person name="Koh C.S."/>
            <person name="Le Clainche I."/>
            <person name="Bernard M."/>
            <person name="Bento P."/>
            <person name="Noel B."/>
            <person name="Labadie K."/>
            <person name="Alberti A."/>
            <person name="Charles M."/>
            <person name="Arnaud D."/>
            <person name="Guo H."/>
            <person name="Daviaud C."/>
            <person name="Alamery S."/>
            <person name="Jabbari K."/>
            <person name="Zhao M."/>
            <person name="Edger P.P."/>
            <person name="Chelaifa H."/>
            <person name="Tack D."/>
            <person name="Lassalle G."/>
            <person name="Mestiri I."/>
            <person name="Schnel N."/>
            <person name="Le Paslier M.C."/>
            <person name="Fan G."/>
            <person name="Renault V."/>
            <person name="Bayer P.E."/>
            <person name="Golicz A.A."/>
            <person name="Manoli S."/>
            <person name="Lee T.H."/>
            <person name="Thi V.H."/>
            <person name="Chalabi S."/>
            <person name="Hu Q."/>
            <person name="Fan C."/>
            <person name="Tollenaere R."/>
            <person name="Lu Y."/>
            <person name="Battail C."/>
            <person name="Shen J."/>
            <person name="Sidebottom C.H."/>
            <person name="Wang X."/>
            <person name="Canaguier A."/>
            <person name="Chauveau A."/>
            <person name="Berard A."/>
            <person name="Deniot G."/>
            <person name="Guan M."/>
            <person name="Liu Z."/>
            <person name="Sun F."/>
            <person name="Lim Y.P."/>
            <person name="Lyons E."/>
            <person name="Town C.D."/>
            <person name="Bancroft I."/>
            <person name="Wang X."/>
            <person name="Meng J."/>
            <person name="Ma J."/>
            <person name="Pires J.C."/>
            <person name="King G.J."/>
            <person name="Brunel D."/>
            <person name="Delourme R."/>
            <person name="Renard M."/>
            <person name="Aury J.M."/>
            <person name="Adams K.L."/>
            <person name="Batley J."/>
            <person name="Snowdon R.J."/>
            <person name="Tost J."/>
            <person name="Edwards D."/>
            <person name="Zhou Y."/>
            <person name="Hua W."/>
            <person name="Sharpe A.G."/>
            <person name="Paterson A.H."/>
            <person name="Guan C."/>
            <person name="Wincker P."/>
        </authorList>
    </citation>
    <scope>NUCLEOTIDE SEQUENCE [LARGE SCALE GENOMIC DNA]</scope>
    <source>
        <strain evidence="4">cv. Darmor-bzh</strain>
    </source>
</reference>
<dbReference type="AlphaFoldDB" id="A0A078HDP9"/>
<dbReference type="Pfam" id="PF25372">
    <property type="entry name" value="DUF7885"/>
    <property type="match status" value="1"/>
</dbReference>
<protein>
    <submittedName>
        <fullName evidence="2">(rape) hypothetical protein</fullName>
    </submittedName>
    <submittedName>
        <fullName evidence="3">BnaA05g30080D protein</fullName>
    </submittedName>
</protein>
<dbReference type="SMART" id="SM00367">
    <property type="entry name" value="LRR_CC"/>
    <property type="match status" value="7"/>
</dbReference>
<dbReference type="EMBL" id="LK032364">
    <property type="protein sequence ID" value="CDY35942.1"/>
    <property type="molecule type" value="Genomic_DNA"/>
</dbReference>
<keyword evidence="4" id="KW-1185">Reference proteome</keyword>
<evidence type="ECO:0000259" key="1">
    <source>
        <dbReference type="Pfam" id="PF25372"/>
    </source>
</evidence>
<dbReference type="Proteomes" id="UP001295469">
    <property type="component" value="Chromosome A05"/>
</dbReference>
<dbReference type="Gene3D" id="3.80.10.10">
    <property type="entry name" value="Ribonuclease Inhibitor"/>
    <property type="match status" value="2"/>
</dbReference>
<dbReference type="InterPro" id="IPR057207">
    <property type="entry name" value="FBXL15_LRR"/>
</dbReference>
<dbReference type="Pfam" id="PF13516">
    <property type="entry name" value="LRR_6"/>
    <property type="match status" value="1"/>
</dbReference>
<dbReference type="SUPFAM" id="SSF52047">
    <property type="entry name" value="RNI-like"/>
    <property type="match status" value="1"/>
</dbReference>
<dbReference type="GO" id="GO:0019005">
    <property type="term" value="C:SCF ubiquitin ligase complex"/>
    <property type="evidence" value="ECO:0000318"/>
    <property type="project" value="GO_Central"/>
</dbReference>
<name>A0A078HDP9_BRANA</name>